<dbReference type="InterPro" id="IPR000845">
    <property type="entry name" value="Nucleoside_phosphorylase_d"/>
</dbReference>
<dbReference type="GO" id="GO:0006166">
    <property type="term" value="P:purine ribonucleoside salvage"/>
    <property type="evidence" value="ECO:0007669"/>
    <property type="project" value="UniProtKB-UniRule"/>
</dbReference>
<dbReference type="PANTHER" id="PTHR42679">
    <property type="entry name" value="S-METHYL-5'-THIOADENOSINE PHOSPHORYLASE"/>
    <property type="match status" value="1"/>
</dbReference>
<feature type="compositionally biased region" description="Polar residues" evidence="5">
    <location>
        <begin position="502"/>
        <end position="521"/>
    </location>
</feature>
<feature type="binding site" evidence="4">
    <location>
        <begin position="51"/>
        <end position="52"/>
    </location>
    <ligand>
        <name>phosphate</name>
        <dbReference type="ChEBI" id="CHEBI:43474"/>
    </ligand>
</feature>
<keyword evidence="4" id="KW-0963">Cytoplasm</keyword>
<organism evidence="7 8">
    <name type="scientific">Ladona fulva</name>
    <name type="common">Scarce chaser dragonfly</name>
    <name type="synonym">Libellula fulva</name>
    <dbReference type="NCBI Taxonomy" id="123851"/>
    <lineage>
        <taxon>Eukaryota</taxon>
        <taxon>Metazoa</taxon>
        <taxon>Ecdysozoa</taxon>
        <taxon>Arthropoda</taxon>
        <taxon>Hexapoda</taxon>
        <taxon>Insecta</taxon>
        <taxon>Pterygota</taxon>
        <taxon>Palaeoptera</taxon>
        <taxon>Odonata</taxon>
        <taxon>Epiprocta</taxon>
        <taxon>Anisoptera</taxon>
        <taxon>Libelluloidea</taxon>
        <taxon>Libellulidae</taxon>
        <taxon>Ladona</taxon>
    </lineage>
</organism>
<evidence type="ECO:0000256" key="4">
    <source>
        <dbReference type="HAMAP-Rule" id="MF_03155"/>
    </source>
</evidence>
<feature type="site" description="Important for substrate specificity" evidence="4">
    <location>
        <position position="193"/>
    </location>
</feature>
<dbReference type="EC" id="2.4.2.1" evidence="4"/>
<sequence length="521" mass="58241">MNIGIIGGTGISHSRIFSTERYIELQTPFGDPSGKIAVGRLGNTRLFFIPRHGWKHTIPPSVINYRANIWALKALGCTHVIGTTASCSLNDNMKPGDLLMLSSFINRMNKLFYYSAQIDNYICHQNGLVVVVEGPRFPTVAESELYHSWGVDVISMTTVPEVCLAKELTLLYCCIASVSDYCSWNFQRKSLTVESVVKNFQENGIKVTNLIRRTLPWIETESWDEEIKLLEKTVQKSTYKKGIPIWAGLYFPPWIADKIALKQDNKVAAQKPLHTDVYGAFLNEPYLIKSFLPLSISKSNFSIPITSELSSNMGASISSPSTVTSKSTLMSIQPPRLHQNLQYTDSRSSNSSKCSQYPTKLHSKSSTFHNNLPTKSAFTDTLKSILASHFTPHKPFPEEIEIDILPVPYAIYPPGKLFPPPRYKLCDMLSFTVPEQIEPQEFPVVINIHPPPTVLNLPLCKLHQVQPFILPGNMNTGSSRSTLNSQIKGTPRKTKSSESKHSIQLSNLKSKTQTLPTVPDT</sequence>
<keyword evidence="4" id="KW-0539">Nucleus</keyword>
<dbReference type="EMBL" id="KZ308144">
    <property type="protein sequence ID" value="KAG8222792.1"/>
    <property type="molecule type" value="Genomic_DNA"/>
</dbReference>
<feature type="domain" description="Nucleoside phosphorylase" evidence="6">
    <location>
        <begin position="3"/>
        <end position="215"/>
    </location>
</feature>
<comment type="miscellaneous">
    <text evidence="4">Although this enzyme belongs to the family of MTA phosphorylases based on sequence homology, it lacks several conserved amino acids in the substrate binding pocket that confer specificity towards MTA.</text>
</comment>
<dbReference type="CDD" id="cd09010">
    <property type="entry name" value="MTAP_SsMTAPII_like_MTIP"/>
    <property type="match status" value="1"/>
</dbReference>
<accession>A0A8K0JVS8</accession>
<feature type="binding site" evidence="4">
    <location>
        <position position="157"/>
    </location>
    <ligand>
        <name>phosphate</name>
        <dbReference type="ChEBI" id="CHEBI:43474"/>
    </ligand>
</feature>
<dbReference type="UniPathway" id="UPA00606"/>
<comment type="catalytic activity">
    <reaction evidence="4">
        <text>a purine D-ribonucleoside + phosphate = a purine nucleobase + alpha-D-ribose 1-phosphate</text>
        <dbReference type="Rhea" id="RHEA:19805"/>
        <dbReference type="ChEBI" id="CHEBI:26386"/>
        <dbReference type="ChEBI" id="CHEBI:43474"/>
        <dbReference type="ChEBI" id="CHEBI:57720"/>
        <dbReference type="ChEBI" id="CHEBI:142355"/>
        <dbReference type="EC" id="2.4.2.1"/>
    </reaction>
</comment>
<keyword evidence="1 4" id="KW-0328">Glycosyltransferase</keyword>
<feature type="binding site" evidence="4">
    <location>
        <position position="9"/>
    </location>
    <ligand>
        <name>phosphate</name>
        <dbReference type="ChEBI" id="CHEBI:43474"/>
    </ligand>
</feature>
<dbReference type="Pfam" id="PF01048">
    <property type="entry name" value="PNP_UDP_1"/>
    <property type="match status" value="1"/>
</dbReference>
<dbReference type="GO" id="GO:0005829">
    <property type="term" value="C:cytosol"/>
    <property type="evidence" value="ECO:0007669"/>
    <property type="project" value="TreeGrafter"/>
</dbReference>
<dbReference type="OrthoDB" id="431409at2759"/>
<evidence type="ECO:0000256" key="1">
    <source>
        <dbReference type="ARBA" id="ARBA00022676"/>
    </source>
</evidence>
<dbReference type="PANTHER" id="PTHR42679:SF2">
    <property type="entry name" value="S-METHYL-5'-THIOADENOSINE PHOSPHORYLASE"/>
    <property type="match status" value="1"/>
</dbReference>
<reference evidence="7" key="1">
    <citation type="submission" date="2013-04" db="EMBL/GenBank/DDBJ databases">
        <authorList>
            <person name="Qu J."/>
            <person name="Murali S.C."/>
            <person name="Bandaranaike D."/>
            <person name="Bellair M."/>
            <person name="Blankenburg K."/>
            <person name="Chao H."/>
            <person name="Dinh H."/>
            <person name="Doddapaneni H."/>
            <person name="Downs B."/>
            <person name="Dugan-Rocha S."/>
            <person name="Elkadiri S."/>
            <person name="Gnanaolivu R.D."/>
            <person name="Hernandez B."/>
            <person name="Javaid M."/>
            <person name="Jayaseelan J.C."/>
            <person name="Lee S."/>
            <person name="Li M."/>
            <person name="Ming W."/>
            <person name="Munidasa M."/>
            <person name="Muniz J."/>
            <person name="Nguyen L."/>
            <person name="Ongeri F."/>
            <person name="Osuji N."/>
            <person name="Pu L.-L."/>
            <person name="Puazo M."/>
            <person name="Qu C."/>
            <person name="Quiroz J."/>
            <person name="Raj R."/>
            <person name="Weissenberger G."/>
            <person name="Xin Y."/>
            <person name="Zou X."/>
            <person name="Han Y."/>
            <person name="Richards S."/>
            <person name="Worley K."/>
            <person name="Muzny D."/>
            <person name="Gibbs R."/>
        </authorList>
    </citation>
    <scope>NUCLEOTIDE SEQUENCE</scope>
    <source>
        <strain evidence="7">Sampled in the wild</strain>
    </source>
</reference>
<comment type="similarity">
    <text evidence="4">Belongs to the PNP/MTAP phosphorylase family. MTAP subfamily.</text>
</comment>
<feature type="binding site" evidence="4">
    <location>
        <position position="156"/>
    </location>
    <ligand>
        <name>substrate</name>
    </ligand>
</feature>
<dbReference type="SUPFAM" id="SSF53167">
    <property type="entry name" value="Purine and uridine phosphorylases"/>
    <property type="match status" value="1"/>
</dbReference>
<feature type="region of interest" description="Disordered" evidence="5">
    <location>
        <begin position="471"/>
        <end position="521"/>
    </location>
</feature>
<evidence type="ECO:0000259" key="6">
    <source>
        <dbReference type="Pfam" id="PF01048"/>
    </source>
</evidence>
<comment type="caution">
    <text evidence="7">The sequence shown here is derived from an EMBL/GenBank/DDBJ whole genome shotgun (WGS) entry which is preliminary data.</text>
</comment>
<comment type="caution">
    <text evidence="4">Lacks conserved residue(s) required for the propagation of feature annotation.</text>
</comment>
<proteinExistence type="inferred from homology"/>
<name>A0A8K0JVS8_LADFU</name>
<reference evidence="7" key="2">
    <citation type="submission" date="2017-10" db="EMBL/GenBank/DDBJ databases">
        <title>Ladona fulva Genome sequencing and assembly.</title>
        <authorList>
            <person name="Murali S."/>
            <person name="Richards S."/>
            <person name="Bandaranaike D."/>
            <person name="Bellair M."/>
            <person name="Blankenburg K."/>
            <person name="Chao H."/>
            <person name="Dinh H."/>
            <person name="Doddapaneni H."/>
            <person name="Dugan-Rocha S."/>
            <person name="Elkadiri S."/>
            <person name="Gnanaolivu R."/>
            <person name="Hernandez B."/>
            <person name="Skinner E."/>
            <person name="Javaid M."/>
            <person name="Lee S."/>
            <person name="Li M."/>
            <person name="Ming W."/>
            <person name="Munidasa M."/>
            <person name="Muniz J."/>
            <person name="Nguyen L."/>
            <person name="Hughes D."/>
            <person name="Osuji N."/>
            <person name="Pu L.-L."/>
            <person name="Puazo M."/>
            <person name="Qu C."/>
            <person name="Quiroz J."/>
            <person name="Raj R."/>
            <person name="Weissenberger G."/>
            <person name="Xin Y."/>
            <person name="Zou X."/>
            <person name="Han Y."/>
            <person name="Worley K."/>
            <person name="Muzny D."/>
            <person name="Gibbs R."/>
        </authorList>
    </citation>
    <scope>NUCLEOTIDE SEQUENCE</scope>
    <source>
        <strain evidence="7">Sampled in the wild</strain>
    </source>
</reference>
<dbReference type="AlphaFoldDB" id="A0A8K0JVS8"/>
<dbReference type="Proteomes" id="UP000792457">
    <property type="component" value="Unassembled WGS sequence"/>
</dbReference>
<protein>
    <recommendedName>
        <fullName evidence="4">Purine nucleoside phosphorylase</fullName>
        <shortName evidence="4">PNP</shortName>
        <ecNumber evidence="4">2.4.2.1</ecNumber>
    </recommendedName>
</protein>
<comment type="subcellular location">
    <subcellularLocation>
        <location evidence="4">Cytoplasm</location>
    </subcellularLocation>
    <subcellularLocation>
        <location evidence="4">Nucleus</location>
    </subcellularLocation>
</comment>
<gene>
    <name evidence="7" type="ORF">J437_LFUL006774</name>
</gene>
<comment type="pathway">
    <text evidence="4">Purine metabolism; purine nucleoside salvage.</text>
</comment>
<keyword evidence="3 4" id="KW-0660">Purine salvage</keyword>
<dbReference type="GO" id="GO:0019509">
    <property type="term" value="P:L-methionine salvage from methylthioadenosine"/>
    <property type="evidence" value="ECO:0007669"/>
    <property type="project" value="TreeGrafter"/>
</dbReference>
<keyword evidence="8" id="KW-1185">Reference proteome</keyword>
<dbReference type="GO" id="GO:0017061">
    <property type="term" value="F:S-methyl-5-thioadenosine phosphorylase activity"/>
    <property type="evidence" value="ECO:0007669"/>
    <property type="project" value="InterPro"/>
</dbReference>
<evidence type="ECO:0000313" key="8">
    <source>
        <dbReference type="Proteomes" id="UP000792457"/>
    </source>
</evidence>
<evidence type="ECO:0000313" key="7">
    <source>
        <dbReference type="EMBL" id="KAG8222792.1"/>
    </source>
</evidence>
<comment type="subunit">
    <text evidence="4">Homotrimer.</text>
</comment>
<dbReference type="Gene3D" id="3.40.50.1580">
    <property type="entry name" value="Nucleoside phosphorylase domain"/>
    <property type="match status" value="2"/>
</dbReference>
<comment type="function">
    <text evidence="4">Purine nucleoside phosphorylase involved in purine salvage.</text>
</comment>
<dbReference type="HAMAP" id="MF_01963">
    <property type="entry name" value="MTAP"/>
    <property type="match status" value="1"/>
</dbReference>
<dbReference type="InterPro" id="IPR035994">
    <property type="entry name" value="Nucleoside_phosphorylase_sf"/>
</dbReference>
<keyword evidence="2 4" id="KW-0808">Transferase</keyword>
<evidence type="ECO:0000256" key="5">
    <source>
        <dbReference type="SAM" id="MobiDB-lite"/>
    </source>
</evidence>
<feature type="binding site" evidence="4">
    <location>
        <begin position="84"/>
        <end position="85"/>
    </location>
    <ligand>
        <name>phosphate</name>
        <dbReference type="ChEBI" id="CHEBI:43474"/>
    </ligand>
</feature>
<dbReference type="InterPro" id="IPR010044">
    <property type="entry name" value="MTAP"/>
</dbReference>
<evidence type="ECO:0000256" key="3">
    <source>
        <dbReference type="ARBA" id="ARBA00022726"/>
    </source>
</evidence>
<evidence type="ECO:0000256" key="2">
    <source>
        <dbReference type="ARBA" id="ARBA00022679"/>
    </source>
</evidence>
<dbReference type="GO" id="GO:0005634">
    <property type="term" value="C:nucleus"/>
    <property type="evidence" value="ECO:0007669"/>
    <property type="project" value="UniProtKB-SubCell"/>
</dbReference>
<feature type="compositionally biased region" description="Polar residues" evidence="5">
    <location>
        <begin position="473"/>
        <end position="488"/>
    </location>
</feature>